<reference evidence="2" key="1">
    <citation type="journal article" date="2022" name="bioRxiv">
        <title>Sequencing and chromosome-scale assembly of the giantPleurodeles waltlgenome.</title>
        <authorList>
            <person name="Brown T."/>
            <person name="Elewa A."/>
            <person name="Iarovenko S."/>
            <person name="Subramanian E."/>
            <person name="Araus A.J."/>
            <person name="Petzold A."/>
            <person name="Susuki M."/>
            <person name="Suzuki K.-i.T."/>
            <person name="Hayashi T."/>
            <person name="Toyoda A."/>
            <person name="Oliveira C."/>
            <person name="Osipova E."/>
            <person name="Leigh N.D."/>
            <person name="Simon A."/>
            <person name="Yun M.H."/>
        </authorList>
    </citation>
    <scope>NUCLEOTIDE SEQUENCE</scope>
    <source>
        <strain evidence="2">20211129_DDA</strain>
        <tissue evidence="2">Liver</tissue>
    </source>
</reference>
<evidence type="ECO:0000256" key="1">
    <source>
        <dbReference type="SAM" id="SignalP"/>
    </source>
</evidence>
<evidence type="ECO:0000313" key="2">
    <source>
        <dbReference type="EMBL" id="KAJ1131406.1"/>
    </source>
</evidence>
<sequence>MLLLLVVMSICTVMAGLPGSACEEKNKRSIAHTTDFKTKVSHFSCEDLQINLSKEDLTNAEEIDWIQDDITIARVDLVNGKTEKLQWVIKVDDHRITLPTCKETLCKILYRKHERHIRYCPRCSSHVSFRMLFVLLGVKLLVMILK</sequence>
<accession>A0AAV7PSZ7</accession>
<dbReference type="Proteomes" id="UP001066276">
    <property type="component" value="Chromosome 7"/>
</dbReference>
<dbReference type="AlphaFoldDB" id="A0AAV7PSZ7"/>
<protein>
    <submittedName>
        <fullName evidence="2">Uncharacterized protein</fullName>
    </submittedName>
</protein>
<keyword evidence="1" id="KW-0732">Signal</keyword>
<dbReference type="EMBL" id="JANPWB010000011">
    <property type="protein sequence ID" value="KAJ1131406.1"/>
    <property type="molecule type" value="Genomic_DNA"/>
</dbReference>
<keyword evidence="3" id="KW-1185">Reference proteome</keyword>
<feature type="signal peptide" evidence="1">
    <location>
        <begin position="1"/>
        <end position="15"/>
    </location>
</feature>
<feature type="chain" id="PRO_5043451286" evidence="1">
    <location>
        <begin position="16"/>
        <end position="146"/>
    </location>
</feature>
<gene>
    <name evidence="2" type="ORF">NDU88_009743</name>
</gene>
<comment type="caution">
    <text evidence="2">The sequence shown here is derived from an EMBL/GenBank/DDBJ whole genome shotgun (WGS) entry which is preliminary data.</text>
</comment>
<name>A0AAV7PSZ7_PLEWA</name>
<proteinExistence type="predicted"/>
<organism evidence="2 3">
    <name type="scientific">Pleurodeles waltl</name>
    <name type="common">Iberian ribbed newt</name>
    <dbReference type="NCBI Taxonomy" id="8319"/>
    <lineage>
        <taxon>Eukaryota</taxon>
        <taxon>Metazoa</taxon>
        <taxon>Chordata</taxon>
        <taxon>Craniata</taxon>
        <taxon>Vertebrata</taxon>
        <taxon>Euteleostomi</taxon>
        <taxon>Amphibia</taxon>
        <taxon>Batrachia</taxon>
        <taxon>Caudata</taxon>
        <taxon>Salamandroidea</taxon>
        <taxon>Salamandridae</taxon>
        <taxon>Pleurodelinae</taxon>
        <taxon>Pleurodeles</taxon>
    </lineage>
</organism>
<evidence type="ECO:0000313" key="3">
    <source>
        <dbReference type="Proteomes" id="UP001066276"/>
    </source>
</evidence>